<keyword evidence="1" id="KW-1133">Transmembrane helix</keyword>
<evidence type="ECO:0000313" key="3">
    <source>
        <dbReference type="EMBL" id="GAF85137.1"/>
    </source>
</evidence>
<name>X0TAB6_9ZZZZ</name>
<keyword evidence="1" id="KW-0812">Transmembrane</keyword>
<dbReference type="EMBL" id="BARS01002428">
    <property type="protein sequence ID" value="GAF85137.1"/>
    <property type="molecule type" value="Genomic_DNA"/>
</dbReference>
<protein>
    <recommendedName>
        <fullName evidence="2">TraC-like domain-containing protein</fullName>
    </recommendedName>
</protein>
<proteinExistence type="predicted"/>
<feature type="transmembrane region" description="Helical" evidence="1">
    <location>
        <begin position="26"/>
        <end position="43"/>
    </location>
</feature>
<comment type="caution">
    <text evidence="3">The sequence shown here is derived from an EMBL/GenBank/DDBJ whole genome shotgun (WGS) entry which is preliminary data.</text>
</comment>
<gene>
    <name evidence="3" type="ORF">S01H1_04618</name>
</gene>
<feature type="domain" description="TraC-like" evidence="2">
    <location>
        <begin position="106"/>
        <end position="212"/>
    </location>
</feature>
<dbReference type="InterPro" id="IPR058596">
    <property type="entry name" value="TraC-like_dom"/>
</dbReference>
<dbReference type="AlphaFoldDB" id="X0TAB6"/>
<reference evidence="3" key="1">
    <citation type="journal article" date="2014" name="Front. Microbiol.">
        <title>High frequency of phylogenetically diverse reductive dehalogenase-homologous genes in deep subseafloor sedimentary metagenomes.</title>
        <authorList>
            <person name="Kawai M."/>
            <person name="Futagami T."/>
            <person name="Toyoda A."/>
            <person name="Takaki Y."/>
            <person name="Nishi S."/>
            <person name="Hori S."/>
            <person name="Arai W."/>
            <person name="Tsubouchi T."/>
            <person name="Morono Y."/>
            <person name="Uchiyama I."/>
            <person name="Ito T."/>
            <person name="Fujiyama A."/>
            <person name="Inagaki F."/>
            <person name="Takami H."/>
        </authorList>
    </citation>
    <scope>NUCLEOTIDE SEQUENCE</scope>
    <source>
        <strain evidence="3">Expedition CK06-06</strain>
    </source>
</reference>
<evidence type="ECO:0000256" key="1">
    <source>
        <dbReference type="SAM" id="Phobius"/>
    </source>
</evidence>
<accession>X0TAB6</accession>
<keyword evidence="1" id="KW-0472">Membrane</keyword>
<evidence type="ECO:0000259" key="2">
    <source>
        <dbReference type="Pfam" id="PF26593"/>
    </source>
</evidence>
<feature type="transmembrane region" description="Helical" evidence="1">
    <location>
        <begin position="49"/>
        <end position="69"/>
    </location>
</feature>
<feature type="non-terminal residue" evidence="3">
    <location>
        <position position="451"/>
    </location>
</feature>
<organism evidence="3">
    <name type="scientific">marine sediment metagenome</name>
    <dbReference type="NCBI Taxonomy" id="412755"/>
    <lineage>
        <taxon>unclassified sequences</taxon>
        <taxon>metagenomes</taxon>
        <taxon>ecological metagenomes</taxon>
    </lineage>
</organism>
<dbReference type="Pfam" id="PF26593">
    <property type="entry name" value="TraC-like"/>
    <property type="match status" value="1"/>
</dbReference>
<sequence length="451" mass="51695">MGSVATIPTDLKYEEKLLGPLNVKQSLMVTVIGAAGFLVWRYLGYGIYVKVAIVLPFSLVALLIAFLDLDTRVMNYARYILSKKSVSWLSPKIKDFMCVEDIRGDSVYMSDGRLLGVIRIDPIDFLVLPEEHRDRVISGFRRFLNSLAFPVQILMRSVSLDIDGHLNNLRDITMKSKDEEKIKYFNHYSEFLKMVVEEADVTNREFYVVVPTKTKGKDDDRLKELETDCNRVIHGLSSAGIPSRRLDAHELKGLYGNFFEEQFKVGEQYVSPITIYSNMDRLDEIEKIMRDNSQVSESDPMHKNPIRLSSEDIKHEDIIFGVDEKALVQMLVTPEEVKTYEREVKIDKYHRVLCGINYPRQVEAGWLADLIAMKADLNMSIHVSPYSRKTAVSLLNNQIKKLETDIYWLKSSGKIVPPSLTIQRDDMVSLLTHIEAGTEKMFDVGFYVDVK</sequence>